<dbReference type="GO" id="GO:0004252">
    <property type="term" value="F:serine-type endopeptidase activity"/>
    <property type="evidence" value="ECO:0007669"/>
    <property type="project" value="InterPro"/>
</dbReference>
<dbReference type="InterPro" id="IPR022764">
    <property type="entry name" value="Peptidase_S54_rhomboid_dom"/>
</dbReference>
<accession>A0A1Y5RXY9</accession>
<keyword evidence="8" id="KW-1185">Reference proteome</keyword>
<dbReference type="SUPFAM" id="SSF144091">
    <property type="entry name" value="Rhomboid-like"/>
    <property type="match status" value="1"/>
</dbReference>
<keyword evidence="3 5" id="KW-1133">Transmembrane helix</keyword>
<evidence type="ECO:0000256" key="3">
    <source>
        <dbReference type="ARBA" id="ARBA00022989"/>
    </source>
</evidence>
<dbReference type="AlphaFoldDB" id="A0A1Y5RXY9"/>
<feature type="transmembrane region" description="Helical" evidence="5">
    <location>
        <begin position="83"/>
        <end position="104"/>
    </location>
</feature>
<dbReference type="EMBL" id="FWFV01000002">
    <property type="protein sequence ID" value="SLN25491.1"/>
    <property type="molecule type" value="Genomic_DNA"/>
</dbReference>
<reference evidence="7 8" key="1">
    <citation type="submission" date="2017-03" db="EMBL/GenBank/DDBJ databases">
        <authorList>
            <person name="Afonso C.L."/>
            <person name="Miller P.J."/>
            <person name="Scott M.A."/>
            <person name="Spackman E."/>
            <person name="Goraichik I."/>
            <person name="Dimitrov K.M."/>
            <person name="Suarez D.L."/>
            <person name="Swayne D.E."/>
        </authorList>
    </citation>
    <scope>NUCLEOTIDE SEQUENCE [LARGE SCALE GENOMIC DNA]</scope>
    <source>
        <strain evidence="7 8">CECT 7066</strain>
    </source>
</reference>
<dbReference type="Proteomes" id="UP000193870">
    <property type="component" value="Unassembled WGS sequence"/>
</dbReference>
<keyword evidence="2 5" id="KW-0812">Transmembrane</keyword>
<evidence type="ECO:0000313" key="8">
    <source>
        <dbReference type="Proteomes" id="UP000193870"/>
    </source>
</evidence>
<dbReference type="Pfam" id="PF01694">
    <property type="entry name" value="Rhomboid"/>
    <property type="match status" value="1"/>
</dbReference>
<sequence length="229" mass="24516">MSLSDHNSNPFNALPPVVVALAVAIFAIELLFQAGTIGVVGGARGVGLRIEALNGFAFSPQLWDRMVEVGQFPPRQLLRLVSYSFVHLGFTHMLFVVVFLLAMGKLVAESFAAWAVLAVWAVSSIAGALIYGLVPRVETALVGGYPAVYGLIGCYTFLMWTGLGALGEQRIRAFTLIAFLLGIQLVFGLFFGGSTAWVADLSGFVAGFLLSFVVSPGGWGRVMAKLRQR</sequence>
<dbReference type="Gene3D" id="1.20.1540.10">
    <property type="entry name" value="Rhomboid-like"/>
    <property type="match status" value="1"/>
</dbReference>
<dbReference type="PANTHER" id="PTHR43066">
    <property type="entry name" value="RHOMBOID-RELATED PROTEIN"/>
    <property type="match status" value="1"/>
</dbReference>
<organism evidence="7 8">
    <name type="scientific">Palleronia marisminoris</name>
    <dbReference type="NCBI Taxonomy" id="315423"/>
    <lineage>
        <taxon>Bacteria</taxon>
        <taxon>Pseudomonadati</taxon>
        <taxon>Pseudomonadota</taxon>
        <taxon>Alphaproteobacteria</taxon>
        <taxon>Rhodobacterales</taxon>
        <taxon>Roseobacteraceae</taxon>
        <taxon>Palleronia</taxon>
    </lineage>
</organism>
<feature type="transmembrane region" description="Helical" evidence="5">
    <location>
        <begin position="197"/>
        <end position="219"/>
    </location>
</feature>
<proteinExistence type="predicted"/>
<evidence type="ECO:0000256" key="1">
    <source>
        <dbReference type="ARBA" id="ARBA00004141"/>
    </source>
</evidence>
<feature type="transmembrane region" description="Helical" evidence="5">
    <location>
        <begin position="111"/>
        <end position="134"/>
    </location>
</feature>
<evidence type="ECO:0000259" key="6">
    <source>
        <dbReference type="Pfam" id="PF01694"/>
    </source>
</evidence>
<dbReference type="GO" id="GO:0016020">
    <property type="term" value="C:membrane"/>
    <property type="evidence" value="ECO:0007669"/>
    <property type="project" value="UniProtKB-SubCell"/>
</dbReference>
<dbReference type="STRING" id="315423.SAMN04488020_102329"/>
<protein>
    <submittedName>
        <fullName evidence="7">Rhomboid family protein</fullName>
    </submittedName>
</protein>
<evidence type="ECO:0000256" key="4">
    <source>
        <dbReference type="ARBA" id="ARBA00023136"/>
    </source>
</evidence>
<dbReference type="PANTHER" id="PTHR43066:SF11">
    <property type="entry name" value="PEPTIDASE S54 RHOMBOID DOMAIN-CONTAINING PROTEIN"/>
    <property type="match status" value="1"/>
</dbReference>
<feature type="transmembrane region" description="Helical" evidence="5">
    <location>
        <begin position="173"/>
        <end position="191"/>
    </location>
</feature>
<feature type="transmembrane region" description="Helical" evidence="5">
    <location>
        <begin position="146"/>
        <end position="166"/>
    </location>
</feature>
<gene>
    <name evidence="7" type="ORF">PAM7066_00952</name>
</gene>
<evidence type="ECO:0000313" key="7">
    <source>
        <dbReference type="EMBL" id="SLN25491.1"/>
    </source>
</evidence>
<name>A0A1Y5RXY9_9RHOB</name>
<feature type="domain" description="Peptidase S54 rhomboid" evidence="6">
    <location>
        <begin position="75"/>
        <end position="215"/>
    </location>
</feature>
<keyword evidence="4 5" id="KW-0472">Membrane</keyword>
<feature type="transmembrane region" description="Helical" evidence="5">
    <location>
        <begin position="13"/>
        <end position="34"/>
    </location>
</feature>
<dbReference type="RefSeq" id="WP_245749592.1">
    <property type="nucleotide sequence ID" value="NZ_FOPF01000002.1"/>
</dbReference>
<dbReference type="InterPro" id="IPR035952">
    <property type="entry name" value="Rhomboid-like_sf"/>
</dbReference>
<evidence type="ECO:0000256" key="2">
    <source>
        <dbReference type="ARBA" id="ARBA00022692"/>
    </source>
</evidence>
<evidence type="ECO:0000256" key="5">
    <source>
        <dbReference type="SAM" id="Phobius"/>
    </source>
</evidence>
<comment type="subcellular location">
    <subcellularLocation>
        <location evidence="1">Membrane</location>
        <topology evidence="1">Multi-pass membrane protein</topology>
    </subcellularLocation>
</comment>